<dbReference type="EMBL" id="HBHY01018304">
    <property type="protein sequence ID" value="CAE0148343.1"/>
    <property type="molecule type" value="Transcribed_RNA"/>
</dbReference>
<name>A0A7S3BXQ4_9VIRI</name>
<dbReference type="SUPFAM" id="SSF52266">
    <property type="entry name" value="SGNH hydrolase"/>
    <property type="match status" value="1"/>
</dbReference>
<keyword evidence="1" id="KW-0675">Receptor</keyword>
<organism evidence="8">
    <name type="scientific">Prasinoderma singulare</name>
    <dbReference type="NCBI Taxonomy" id="676789"/>
    <lineage>
        <taxon>Eukaryota</taxon>
        <taxon>Viridiplantae</taxon>
        <taxon>Prasinodermophyta</taxon>
        <taxon>Prasinodermophyceae</taxon>
        <taxon>Prasinodermales</taxon>
        <taxon>Prasinodermaceae</taxon>
        <taxon>Prasinoderma</taxon>
    </lineage>
</organism>
<evidence type="ECO:0000256" key="1">
    <source>
        <dbReference type="ARBA" id="ARBA00022543"/>
    </source>
</evidence>
<accession>A0A7S3BXQ4</accession>
<keyword evidence="1" id="KW-0600">Photoreceptor protein</keyword>
<evidence type="ECO:0000259" key="7">
    <source>
        <dbReference type="PROSITE" id="PS50112"/>
    </source>
</evidence>
<evidence type="ECO:0000256" key="2">
    <source>
        <dbReference type="ARBA" id="ARBA00022606"/>
    </source>
</evidence>
<sequence>MRGTQFSEAYDELRPRREAFERAFPRGDVYAFGISGDRTQHLLHRVRSGELEFRHPPRVVVLTVGTNNVGRDNDEANDIFLGVRAVIGEVLARLPGAKILLPGILPRGPPPGMRTQMPPAPGEDSAYHANSDAPETSKGAGKKKFDKYVQPGAHTHAIQHVNRRLAALAEGSGGLVRYVDCAHCFLNEDGTRLRPELMRDALHPTAAGMRSWLNTLVPAIEKLKSRELEPVTQSSNSTTLPNTRFNHGSLDTIAEQSRSLVEHLVSWTPHALCVSHVDGTGDAPIVYCNDNFVLQTGYAVEEVLGRDCRFLQGNERANPQAIETIHMAVKGGKACRVRLMNFHKDGTPLINNLELIPLMNSQGKAMHYMGIQRFTRAPEESDMVVAQSSTLPGPKAKL</sequence>
<evidence type="ECO:0000256" key="3">
    <source>
        <dbReference type="ARBA" id="ARBA00022630"/>
    </source>
</evidence>
<dbReference type="InterPro" id="IPR000014">
    <property type="entry name" value="PAS"/>
</dbReference>
<dbReference type="GO" id="GO:0009881">
    <property type="term" value="F:photoreceptor activity"/>
    <property type="evidence" value="ECO:0007669"/>
    <property type="project" value="UniProtKB-KW"/>
</dbReference>
<dbReference type="PANTHER" id="PTHR47429:SF2">
    <property type="entry name" value="PROTEIN TWIN LOV 1"/>
    <property type="match status" value="1"/>
</dbReference>
<dbReference type="Gene3D" id="3.40.50.1110">
    <property type="entry name" value="SGNH hydrolase"/>
    <property type="match status" value="1"/>
</dbReference>
<dbReference type="PROSITE" id="PS50112">
    <property type="entry name" value="PAS"/>
    <property type="match status" value="1"/>
</dbReference>
<gene>
    <name evidence="8" type="ORF">PSIN1315_LOCUS11787</name>
</gene>
<dbReference type="InterPro" id="IPR013830">
    <property type="entry name" value="SGNH_hydro"/>
</dbReference>
<reference evidence="8" key="1">
    <citation type="submission" date="2021-01" db="EMBL/GenBank/DDBJ databases">
        <authorList>
            <person name="Corre E."/>
            <person name="Pelletier E."/>
            <person name="Niang G."/>
            <person name="Scheremetjew M."/>
            <person name="Finn R."/>
            <person name="Kale V."/>
            <person name="Holt S."/>
            <person name="Cochrane G."/>
            <person name="Meng A."/>
            <person name="Brown T."/>
            <person name="Cohen L."/>
        </authorList>
    </citation>
    <scope>NUCLEOTIDE SEQUENCE</scope>
    <source>
        <strain evidence="8">RCC927</strain>
    </source>
</reference>
<dbReference type="PANTHER" id="PTHR47429">
    <property type="entry name" value="PROTEIN TWIN LOV 1"/>
    <property type="match status" value="1"/>
</dbReference>
<feature type="region of interest" description="Disordered" evidence="6">
    <location>
        <begin position="107"/>
        <end position="142"/>
    </location>
</feature>
<keyword evidence="5" id="KW-0157">Chromophore</keyword>
<evidence type="ECO:0000313" key="8">
    <source>
        <dbReference type="EMBL" id="CAE0148343.1"/>
    </source>
</evidence>
<dbReference type="Pfam" id="PF13426">
    <property type="entry name" value="PAS_9"/>
    <property type="match status" value="1"/>
</dbReference>
<keyword evidence="4" id="KW-0288">FMN</keyword>
<dbReference type="Gene3D" id="3.30.450.20">
    <property type="entry name" value="PAS domain"/>
    <property type="match status" value="1"/>
</dbReference>
<keyword evidence="2" id="KW-0716">Sensory transduction</keyword>
<evidence type="ECO:0000256" key="4">
    <source>
        <dbReference type="ARBA" id="ARBA00022643"/>
    </source>
</evidence>
<dbReference type="CDD" id="cd00130">
    <property type="entry name" value="PAS"/>
    <property type="match status" value="1"/>
</dbReference>
<dbReference type="SUPFAM" id="SSF55785">
    <property type="entry name" value="PYP-like sensor domain (PAS domain)"/>
    <property type="match status" value="1"/>
</dbReference>
<proteinExistence type="predicted"/>
<feature type="domain" description="PAS" evidence="7">
    <location>
        <begin position="277"/>
        <end position="332"/>
    </location>
</feature>
<dbReference type="InterPro" id="IPR036514">
    <property type="entry name" value="SGNH_hydro_sf"/>
</dbReference>
<evidence type="ECO:0000256" key="6">
    <source>
        <dbReference type="SAM" id="MobiDB-lite"/>
    </source>
</evidence>
<keyword evidence="3" id="KW-0285">Flavoprotein</keyword>
<dbReference type="AlphaFoldDB" id="A0A7S3BXQ4"/>
<dbReference type="GO" id="GO:0005634">
    <property type="term" value="C:nucleus"/>
    <property type="evidence" value="ECO:0007669"/>
    <property type="project" value="TreeGrafter"/>
</dbReference>
<dbReference type="InterPro" id="IPR035965">
    <property type="entry name" value="PAS-like_dom_sf"/>
</dbReference>
<protein>
    <recommendedName>
        <fullName evidence="7">PAS domain-containing protein</fullName>
    </recommendedName>
</protein>
<dbReference type="Pfam" id="PF13472">
    <property type="entry name" value="Lipase_GDSL_2"/>
    <property type="match status" value="1"/>
</dbReference>
<evidence type="ECO:0000256" key="5">
    <source>
        <dbReference type="ARBA" id="ARBA00022991"/>
    </source>
</evidence>